<dbReference type="InterPro" id="IPR007227">
    <property type="entry name" value="Cell_shape_determining_MreD"/>
</dbReference>
<protein>
    <submittedName>
        <fullName evidence="9">Rod shape-determining protein MreD</fullName>
    </submittedName>
</protein>
<keyword evidence="7 8" id="KW-0472">Membrane</keyword>
<evidence type="ECO:0000256" key="2">
    <source>
        <dbReference type="ARBA" id="ARBA00007776"/>
    </source>
</evidence>
<keyword evidence="4 8" id="KW-0812">Transmembrane</keyword>
<dbReference type="Proteomes" id="UP000515955">
    <property type="component" value="Chromosome"/>
</dbReference>
<dbReference type="GO" id="GO:0008360">
    <property type="term" value="P:regulation of cell shape"/>
    <property type="evidence" value="ECO:0007669"/>
    <property type="project" value="UniProtKB-KW"/>
</dbReference>
<evidence type="ECO:0000256" key="1">
    <source>
        <dbReference type="ARBA" id="ARBA00004651"/>
    </source>
</evidence>
<feature type="transmembrane region" description="Helical" evidence="8">
    <location>
        <begin position="113"/>
        <end position="134"/>
    </location>
</feature>
<feature type="transmembrane region" description="Helical" evidence="8">
    <location>
        <begin position="24"/>
        <end position="42"/>
    </location>
</feature>
<accession>A0A7G9SD15</accession>
<keyword evidence="5" id="KW-0133">Cell shape</keyword>
<evidence type="ECO:0000256" key="6">
    <source>
        <dbReference type="ARBA" id="ARBA00022989"/>
    </source>
</evidence>
<name>A0A7G9SD15_9SPHN</name>
<evidence type="ECO:0000256" key="3">
    <source>
        <dbReference type="ARBA" id="ARBA00022475"/>
    </source>
</evidence>
<reference evidence="9 10" key="1">
    <citation type="submission" date="2020-08" db="EMBL/GenBank/DDBJ databases">
        <title>Genome sequence of Sphingomonas rhizophila KACC 19189T.</title>
        <authorList>
            <person name="Hyun D.-W."/>
            <person name="Bae J.-W."/>
        </authorList>
    </citation>
    <scope>NUCLEOTIDE SEQUENCE [LARGE SCALE GENOMIC DNA]</scope>
    <source>
        <strain evidence="9 10">KACC 19189</strain>
    </source>
</reference>
<evidence type="ECO:0000256" key="4">
    <source>
        <dbReference type="ARBA" id="ARBA00022692"/>
    </source>
</evidence>
<keyword evidence="6 8" id="KW-1133">Transmembrane helix</keyword>
<evidence type="ECO:0000313" key="9">
    <source>
        <dbReference type="EMBL" id="QNN65740.1"/>
    </source>
</evidence>
<dbReference type="EMBL" id="CP060717">
    <property type="protein sequence ID" value="QNN65740.1"/>
    <property type="molecule type" value="Genomic_DNA"/>
</dbReference>
<evidence type="ECO:0000256" key="8">
    <source>
        <dbReference type="SAM" id="Phobius"/>
    </source>
</evidence>
<comment type="subcellular location">
    <subcellularLocation>
        <location evidence="1">Cell membrane</location>
        <topology evidence="1">Multi-pass membrane protein</topology>
    </subcellularLocation>
</comment>
<feature type="transmembrane region" description="Helical" evidence="8">
    <location>
        <begin position="81"/>
        <end position="101"/>
    </location>
</feature>
<dbReference type="AlphaFoldDB" id="A0A7G9SD15"/>
<dbReference type="GO" id="GO:0005886">
    <property type="term" value="C:plasma membrane"/>
    <property type="evidence" value="ECO:0007669"/>
    <property type="project" value="UniProtKB-SubCell"/>
</dbReference>
<organism evidence="9 10">
    <name type="scientific">Sphingomonas rhizophila</name>
    <dbReference type="NCBI Taxonomy" id="2071607"/>
    <lineage>
        <taxon>Bacteria</taxon>
        <taxon>Pseudomonadati</taxon>
        <taxon>Pseudomonadota</taxon>
        <taxon>Alphaproteobacteria</taxon>
        <taxon>Sphingomonadales</taxon>
        <taxon>Sphingomonadaceae</taxon>
        <taxon>Sphingomonas</taxon>
    </lineage>
</organism>
<sequence>MPRSALATNKHRPLSKGPRASHELYPAISVVLASSLAVLPIISQNGWWPNFGLVMLLSWRLLRADAWAAWVAAPLGLWNDLVTGSPVGLSVALWTAMMLAMDVVDRRTMWRDYWIEWALAAAFIAVAEIAQWRAAAIAGAPVRFATIWPAVLVSALLFPIAAYLVARLDRWRLGQ</sequence>
<keyword evidence="10" id="KW-1185">Reference proteome</keyword>
<gene>
    <name evidence="9" type="primary">mreD</name>
    <name evidence="9" type="ORF">H9L12_04060</name>
</gene>
<dbReference type="RefSeq" id="WP_187542725.1">
    <property type="nucleotide sequence ID" value="NZ_CP060717.1"/>
</dbReference>
<comment type="similarity">
    <text evidence="2">Belongs to the MreD family.</text>
</comment>
<evidence type="ECO:0000256" key="5">
    <source>
        <dbReference type="ARBA" id="ARBA00022960"/>
    </source>
</evidence>
<keyword evidence="3" id="KW-1003">Cell membrane</keyword>
<dbReference type="KEGG" id="srhi:H9L12_04060"/>
<feature type="transmembrane region" description="Helical" evidence="8">
    <location>
        <begin position="146"/>
        <end position="166"/>
    </location>
</feature>
<evidence type="ECO:0000313" key="10">
    <source>
        <dbReference type="Proteomes" id="UP000515955"/>
    </source>
</evidence>
<dbReference type="NCBIfam" id="TIGR03426">
    <property type="entry name" value="shape_MreD"/>
    <property type="match status" value="1"/>
</dbReference>
<evidence type="ECO:0000256" key="7">
    <source>
        <dbReference type="ARBA" id="ARBA00023136"/>
    </source>
</evidence>
<proteinExistence type="inferred from homology"/>